<proteinExistence type="predicted"/>
<organism evidence="1 2">
    <name type="scientific">Mycobacterium phage Phrappuccino</name>
    <dbReference type="NCBI Taxonomy" id="2591223"/>
    <lineage>
        <taxon>Viruses</taxon>
        <taxon>Duplodnaviria</taxon>
        <taxon>Heunggongvirae</taxon>
        <taxon>Uroviricota</taxon>
        <taxon>Caudoviricetes</taxon>
        <taxon>Phrappuccinovirus</taxon>
        <taxon>Phrappuccinovirus phrappuccino</taxon>
        <taxon>Phreappuccinovirus Phrappuccino</taxon>
    </lineage>
</organism>
<dbReference type="KEGG" id="vg:64767124"/>
<dbReference type="EMBL" id="MK937592">
    <property type="protein sequence ID" value="QDH91718.1"/>
    <property type="molecule type" value="Genomic_DNA"/>
</dbReference>
<sequence>MGLNFQKWKPAASVASMSASSLELHWIPESVSNLMRANGVRDRADLAKKNIGIGQTTIYRSFDERWGGKVQANMLHALAVWTQIPLSQLVLQIVVDPTAVLDGKPRAKRRSES</sequence>
<reference evidence="1 2" key="1">
    <citation type="submission" date="2019-05" db="EMBL/GenBank/DDBJ databases">
        <authorList>
            <person name="Pope W.H."/>
            <person name="Garlena R.A."/>
            <person name="Russell D.A."/>
            <person name="Jacobs-Sera D."/>
            <person name="Hatfull G.F."/>
        </authorList>
    </citation>
    <scope>NUCLEOTIDE SEQUENCE [LARGE SCALE GENOMIC DNA]</scope>
</reference>
<accession>A0A514DDN6</accession>
<gene>
    <name evidence="1" type="primary">41</name>
    <name evidence="1" type="ORF">SEA_PHRAPPUCCINO_41</name>
</gene>
<protein>
    <recommendedName>
        <fullName evidence="3">Cro protein</fullName>
    </recommendedName>
</protein>
<evidence type="ECO:0000313" key="2">
    <source>
        <dbReference type="Proteomes" id="UP000316777"/>
    </source>
</evidence>
<dbReference type="RefSeq" id="YP_010059730.1">
    <property type="nucleotide sequence ID" value="NC_054727.1"/>
</dbReference>
<dbReference type="GeneID" id="64767124"/>
<evidence type="ECO:0000313" key="1">
    <source>
        <dbReference type="EMBL" id="QDH91718.1"/>
    </source>
</evidence>
<name>A0A514DDN6_9CAUD</name>
<dbReference type="Proteomes" id="UP000316777">
    <property type="component" value="Segment"/>
</dbReference>
<keyword evidence="2" id="KW-1185">Reference proteome</keyword>
<evidence type="ECO:0008006" key="3">
    <source>
        <dbReference type="Google" id="ProtNLM"/>
    </source>
</evidence>